<organism evidence="4">
    <name type="scientific">candidate division WOR-3 bacterium</name>
    <dbReference type="NCBI Taxonomy" id="2052148"/>
    <lineage>
        <taxon>Bacteria</taxon>
        <taxon>Bacteria division WOR-3</taxon>
    </lineage>
</organism>
<dbReference type="GO" id="GO:0070181">
    <property type="term" value="F:small ribosomal subunit rRNA binding"/>
    <property type="evidence" value="ECO:0007669"/>
    <property type="project" value="TreeGrafter"/>
</dbReference>
<evidence type="ECO:0000256" key="2">
    <source>
        <dbReference type="ARBA" id="ARBA00035294"/>
    </source>
</evidence>
<accession>A0A7V3PUN4</accession>
<keyword evidence="3" id="KW-0687">Ribonucleoprotein</keyword>
<evidence type="ECO:0000313" key="4">
    <source>
        <dbReference type="EMBL" id="HGD13836.1"/>
    </source>
</evidence>
<dbReference type="GO" id="GO:1990904">
    <property type="term" value="C:ribonucleoprotein complex"/>
    <property type="evidence" value="ECO:0007669"/>
    <property type="project" value="UniProtKB-KW"/>
</dbReference>
<gene>
    <name evidence="3 4" type="primary">rpsF</name>
    <name evidence="4" type="ORF">ENX16_07160</name>
</gene>
<keyword evidence="3 4" id="KW-0689">Ribosomal protein</keyword>
<dbReference type="GO" id="GO:0005840">
    <property type="term" value="C:ribosome"/>
    <property type="evidence" value="ECO:0007669"/>
    <property type="project" value="UniProtKB-KW"/>
</dbReference>
<dbReference type="SUPFAM" id="SSF54995">
    <property type="entry name" value="Ribosomal protein S6"/>
    <property type="match status" value="1"/>
</dbReference>
<dbReference type="GO" id="GO:0006412">
    <property type="term" value="P:translation"/>
    <property type="evidence" value="ECO:0007669"/>
    <property type="project" value="UniProtKB-UniRule"/>
</dbReference>
<keyword evidence="3" id="KW-0694">RNA-binding</keyword>
<dbReference type="InterPro" id="IPR014717">
    <property type="entry name" value="Transl_elong_EF1B/ribsomal_bS6"/>
</dbReference>
<protein>
    <recommendedName>
        <fullName evidence="2 3">Small ribosomal subunit protein bS6</fullName>
    </recommendedName>
</protein>
<dbReference type="CDD" id="cd00473">
    <property type="entry name" value="bS6"/>
    <property type="match status" value="1"/>
</dbReference>
<comment type="function">
    <text evidence="3">Binds together with bS18 to 16S ribosomal RNA.</text>
</comment>
<keyword evidence="3" id="KW-0699">rRNA-binding</keyword>
<dbReference type="AlphaFoldDB" id="A0A7V3PUN4"/>
<reference evidence="4" key="1">
    <citation type="journal article" date="2020" name="mSystems">
        <title>Genome- and Community-Level Interaction Insights into Carbon Utilization and Element Cycling Functions of Hydrothermarchaeota in Hydrothermal Sediment.</title>
        <authorList>
            <person name="Zhou Z."/>
            <person name="Liu Y."/>
            <person name="Xu W."/>
            <person name="Pan J."/>
            <person name="Luo Z.H."/>
            <person name="Li M."/>
        </authorList>
    </citation>
    <scope>NUCLEOTIDE SEQUENCE [LARGE SCALE GENOMIC DNA]</scope>
    <source>
        <strain evidence="4">SpSt-914</strain>
    </source>
</reference>
<dbReference type="EMBL" id="DTMZ01000178">
    <property type="protein sequence ID" value="HGD13836.1"/>
    <property type="molecule type" value="Genomic_DNA"/>
</dbReference>
<dbReference type="Gene3D" id="3.30.70.60">
    <property type="match status" value="1"/>
</dbReference>
<comment type="similarity">
    <text evidence="1 3">Belongs to the bacterial ribosomal protein bS6 family.</text>
</comment>
<dbReference type="GO" id="GO:0005737">
    <property type="term" value="C:cytoplasm"/>
    <property type="evidence" value="ECO:0007669"/>
    <property type="project" value="UniProtKB-ARBA"/>
</dbReference>
<proteinExistence type="inferred from homology"/>
<dbReference type="HAMAP" id="MF_00360">
    <property type="entry name" value="Ribosomal_bS6"/>
    <property type="match status" value="1"/>
</dbReference>
<dbReference type="InterPro" id="IPR035980">
    <property type="entry name" value="Ribosomal_bS6_sf"/>
</dbReference>
<dbReference type="Pfam" id="PF01250">
    <property type="entry name" value="Ribosomal_S6"/>
    <property type="match status" value="1"/>
</dbReference>
<dbReference type="InterPro" id="IPR020814">
    <property type="entry name" value="Ribosomal_S6_plastid/chlpt"/>
</dbReference>
<dbReference type="InterPro" id="IPR000529">
    <property type="entry name" value="Ribosomal_bS6"/>
</dbReference>
<name>A0A7V3PUN4_UNCW3</name>
<dbReference type="NCBIfam" id="TIGR00166">
    <property type="entry name" value="S6"/>
    <property type="match status" value="1"/>
</dbReference>
<dbReference type="PANTHER" id="PTHR21011">
    <property type="entry name" value="MITOCHONDRIAL 28S RIBOSOMAL PROTEIN S6"/>
    <property type="match status" value="1"/>
</dbReference>
<sequence>MKKYELAVIIDGNLNEESVNKIRQELTENLTGYGATVTETKIERRAFAYPIRKQREGTYLFINFYAPPTTPENLRRDLLHREELLRIAIFRLPEKNAAQTNENEKTTSVPSV</sequence>
<evidence type="ECO:0000256" key="3">
    <source>
        <dbReference type="HAMAP-Rule" id="MF_00360"/>
    </source>
</evidence>
<evidence type="ECO:0000256" key="1">
    <source>
        <dbReference type="ARBA" id="ARBA00009512"/>
    </source>
</evidence>
<comment type="caution">
    <text evidence="4">The sequence shown here is derived from an EMBL/GenBank/DDBJ whole genome shotgun (WGS) entry which is preliminary data.</text>
</comment>
<dbReference type="PANTHER" id="PTHR21011:SF1">
    <property type="entry name" value="SMALL RIBOSOMAL SUBUNIT PROTEIN BS6M"/>
    <property type="match status" value="1"/>
</dbReference>
<dbReference type="GO" id="GO:0003735">
    <property type="term" value="F:structural constituent of ribosome"/>
    <property type="evidence" value="ECO:0007669"/>
    <property type="project" value="InterPro"/>
</dbReference>